<protein>
    <recommendedName>
        <fullName evidence="2">guanylate cyclase</fullName>
        <ecNumber evidence="2">4.6.1.2</ecNumber>
    </recommendedName>
</protein>
<gene>
    <name evidence="11" type="primary">CSON015027</name>
</gene>
<evidence type="ECO:0000256" key="7">
    <source>
        <dbReference type="ARBA" id="ARBA00023293"/>
    </source>
</evidence>
<evidence type="ECO:0000256" key="1">
    <source>
        <dbReference type="ARBA" id="ARBA00004496"/>
    </source>
</evidence>
<dbReference type="OMA" id="VQHYIQE"/>
<evidence type="ECO:0000313" key="11">
    <source>
        <dbReference type="EMBL" id="SSW99167.1"/>
    </source>
</evidence>
<dbReference type="GO" id="GO:0005525">
    <property type="term" value="F:GTP binding"/>
    <property type="evidence" value="ECO:0007669"/>
    <property type="project" value="UniProtKB-KW"/>
</dbReference>
<dbReference type="VEuPathDB" id="VectorBase:CSON015027"/>
<keyword evidence="4" id="KW-0547">Nucleotide-binding</keyword>
<evidence type="ECO:0000313" key="12">
    <source>
        <dbReference type="EMBL" id="SSX19549.1"/>
    </source>
</evidence>
<feature type="region of interest" description="Disordered" evidence="9">
    <location>
        <begin position="631"/>
        <end position="680"/>
    </location>
</feature>
<proteinExistence type="inferred from homology"/>
<keyword evidence="3" id="KW-0963">Cytoplasm</keyword>
<dbReference type="GO" id="GO:0019934">
    <property type="term" value="P:cGMP-mediated signaling"/>
    <property type="evidence" value="ECO:0007669"/>
    <property type="project" value="TreeGrafter"/>
</dbReference>
<dbReference type="SUPFAM" id="SSF111126">
    <property type="entry name" value="Ligand-binding domain in the NO signalling and Golgi transport"/>
    <property type="match status" value="1"/>
</dbReference>
<comment type="similarity">
    <text evidence="8">Belongs to the adenylyl cyclase class-4/guanylyl cyclase family.</text>
</comment>
<evidence type="ECO:0000256" key="6">
    <source>
        <dbReference type="ARBA" id="ARBA00023239"/>
    </source>
</evidence>
<dbReference type="GO" id="GO:0020037">
    <property type="term" value="F:heme binding"/>
    <property type="evidence" value="ECO:0007669"/>
    <property type="project" value="InterPro"/>
</dbReference>
<feature type="compositionally biased region" description="Basic and acidic residues" evidence="9">
    <location>
        <begin position="635"/>
        <end position="651"/>
    </location>
</feature>
<accession>A0A336K3U3</accession>
<dbReference type="SMART" id="SM00044">
    <property type="entry name" value="CYCc"/>
    <property type="match status" value="1"/>
</dbReference>
<evidence type="ECO:0000256" key="3">
    <source>
        <dbReference type="ARBA" id="ARBA00022490"/>
    </source>
</evidence>
<dbReference type="CDD" id="cd07302">
    <property type="entry name" value="CHD"/>
    <property type="match status" value="1"/>
</dbReference>
<dbReference type="EMBL" id="UFQS01000091">
    <property type="protein sequence ID" value="SSW99167.1"/>
    <property type="molecule type" value="Genomic_DNA"/>
</dbReference>
<dbReference type="SUPFAM" id="SSF55073">
    <property type="entry name" value="Nucleotide cyclase"/>
    <property type="match status" value="1"/>
</dbReference>
<keyword evidence="5" id="KW-0342">GTP-binding</keyword>
<dbReference type="PANTHER" id="PTHR45655">
    <property type="entry name" value="GUANYLATE CYCLASE SOLUBLE SUBUNIT BETA-2"/>
    <property type="match status" value="1"/>
</dbReference>
<dbReference type="InterPro" id="IPR001054">
    <property type="entry name" value="A/G_cyclase"/>
</dbReference>
<name>A0A336K3U3_CULSO</name>
<keyword evidence="6 8" id="KW-0456">Lyase</keyword>
<dbReference type="Pfam" id="PF07700">
    <property type="entry name" value="HNOB"/>
    <property type="match status" value="1"/>
</dbReference>
<dbReference type="GO" id="GO:0070482">
    <property type="term" value="P:response to oxygen levels"/>
    <property type="evidence" value="ECO:0007669"/>
    <property type="project" value="TreeGrafter"/>
</dbReference>
<feature type="compositionally biased region" description="Polar residues" evidence="9">
    <location>
        <begin position="666"/>
        <end position="680"/>
    </location>
</feature>
<sequence>MVYGMLLESVVHFVQKDYGMDTWNEAMEAIDCDITVFNTHQIYPDSLIPDLAEAIAEISGKPFDEIMQYFGHCFVKFFSNFGYDELIKATGRYFCEFLQSMDNLHVQMRFTYRKMKSPSMQLGDVDEKGAILIYRSGRTGFRPYLTGQLIEIAKQFYDLDIKVSVVDSQNDVPGGTTGPANLGGGLNEVVVKYRLDFDNTEYMERKVNADVHPSQACLKDVSMDLLFDLFPFALLIDREMRVCGAGEKIVDAWSESNNRKAPNLMMSTLVTDSFKIIRPNGFNFTWDTVMTSTTVMFELALMTAEKKAALKKRITKSDSEMSIDLANANKQKRKLVLKGQMMYIKDVDALMYLCSPLISDLGELGEMGLYLNDLHDHGLIKDMVFHGFNHSSKLDMMCDDEEARGAELETSLALADSWKKQGDELLYSMIPRSVAKRIQTGDDPLDCVTTYDMATVVFAETHIELAGEDTVGDAMKIVEVLNLVFSTFDELVVTPISYKVETVGMVYMAVSGAPDLNPLHTQHAADLAIDMRESIIRLNKEKTNVEFSVKIGIHSGRIVGGVVGMKVPRYCLFGDTVNTASRMESTAEINKVQTTEFTQKRLVKSGYKLSYRGKVPVKGKGELNTYYVDSGPPARDYKEKARAKYEAEQKPSRGTSKAVSRMASRPGSTNKGRQLFNKNK</sequence>
<dbReference type="Pfam" id="PF00211">
    <property type="entry name" value="Guanylate_cyc"/>
    <property type="match status" value="1"/>
</dbReference>
<organism evidence="11">
    <name type="scientific">Culicoides sonorensis</name>
    <name type="common">Biting midge</name>
    <dbReference type="NCBI Taxonomy" id="179676"/>
    <lineage>
        <taxon>Eukaryota</taxon>
        <taxon>Metazoa</taxon>
        <taxon>Ecdysozoa</taxon>
        <taxon>Arthropoda</taxon>
        <taxon>Hexapoda</taxon>
        <taxon>Insecta</taxon>
        <taxon>Pterygota</taxon>
        <taxon>Neoptera</taxon>
        <taxon>Endopterygota</taxon>
        <taxon>Diptera</taxon>
        <taxon>Nematocera</taxon>
        <taxon>Chironomoidea</taxon>
        <taxon>Ceratopogonidae</taxon>
        <taxon>Ceratopogoninae</taxon>
        <taxon>Culicoides</taxon>
        <taxon>Monoculicoides</taxon>
    </lineage>
</organism>
<dbReference type="InterPro" id="IPR024096">
    <property type="entry name" value="NO_sig/Golgi_transp_ligand-bd"/>
</dbReference>
<dbReference type="Gene3D" id="3.30.70.1230">
    <property type="entry name" value="Nucleotide cyclase"/>
    <property type="match status" value="1"/>
</dbReference>
<dbReference type="Gene3D" id="6.10.250.780">
    <property type="match status" value="1"/>
</dbReference>
<dbReference type="PANTHER" id="PTHR45655:SF5">
    <property type="entry name" value="SOLUBLE GUANYLATE CYCLASE 89DA-RELATED"/>
    <property type="match status" value="1"/>
</dbReference>
<evidence type="ECO:0000256" key="8">
    <source>
        <dbReference type="RuleBase" id="RU000405"/>
    </source>
</evidence>
<dbReference type="InterPro" id="IPR011645">
    <property type="entry name" value="HNOB_dom_associated"/>
</dbReference>
<dbReference type="Gene3D" id="3.90.1520.10">
    <property type="entry name" value="H-NOX domain"/>
    <property type="match status" value="1"/>
</dbReference>
<evidence type="ECO:0000256" key="2">
    <source>
        <dbReference type="ARBA" id="ARBA00012202"/>
    </source>
</evidence>
<evidence type="ECO:0000259" key="10">
    <source>
        <dbReference type="PROSITE" id="PS50125"/>
    </source>
</evidence>
<reference evidence="12" key="2">
    <citation type="submission" date="2018-07" db="EMBL/GenBank/DDBJ databases">
        <authorList>
            <person name="Quirk P.G."/>
            <person name="Krulwich T.A."/>
        </authorList>
    </citation>
    <scope>NUCLEOTIDE SEQUENCE</scope>
</reference>
<dbReference type="EC" id="4.6.1.2" evidence="2"/>
<dbReference type="GO" id="GO:0008074">
    <property type="term" value="C:guanylate cyclase complex, soluble"/>
    <property type="evidence" value="ECO:0007669"/>
    <property type="project" value="TreeGrafter"/>
</dbReference>
<reference evidence="11" key="1">
    <citation type="submission" date="2018-04" db="EMBL/GenBank/DDBJ databases">
        <authorList>
            <person name="Go L.Y."/>
            <person name="Mitchell J.A."/>
        </authorList>
    </citation>
    <scope>NUCLEOTIDE SEQUENCE</scope>
    <source>
        <tissue evidence="11">Whole organism</tissue>
    </source>
</reference>
<dbReference type="AlphaFoldDB" id="A0A336K3U3"/>
<dbReference type="InterPro" id="IPR042463">
    <property type="entry name" value="HNOB_dom_associated_sf"/>
</dbReference>
<dbReference type="InterPro" id="IPR038158">
    <property type="entry name" value="H-NOX_domain_sf"/>
</dbReference>
<comment type="subcellular location">
    <subcellularLocation>
        <location evidence="1">Cytoplasm</location>
    </subcellularLocation>
</comment>
<dbReference type="InterPro" id="IPR011644">
    <property type="entry name" value="Heme_NO-bd"/>
</dbReference>
<dbReference type="Gene3D" id="3.30.450.260">
    <property type="entry name" value="Haem NO binding associated domain"/>
    <property type="match status" value="1"/>
</dbReference>
<feature type="domain" description="Guanylate cyclase" evidence="10">
    <location>
        <begin position="455"/>
        <end position="584"/>
    </location>
</feature>
<keyword evidence="7" id="KW-0141">cGMP biosynthesis</keyword>
<evidence type="ECO:0000256" key="9">
    <source>
        <dbReference type="SAM" id="MobiDB-lite"/>
    </source>
</evidence>
<dbReference type="PROSITE" id="PS00452">
    <property type="entry name" value="GUANYLATE_CYCLASE_1"/>
    <property type="match status" value="1"/>
</dbReference>
<dbReference type="GO" id="GO:0004383">
    <property type="term" value="F:guanylate cyclase activity"/>
    <property type="evidence" value="ECO:0007669"/>
    <property type="project" value="UniProtKB-EC"/>
</dbReference>
<dbReference type="EMBL" id="UFQT01000091">
    <property type="protein sequence ID" value="SSX19549.1"/>
    <property type="molecule type" value="Genomic_DNA"/>
</dbReference>
<dbReference type="Pfam" id="PF07701">
    <property type="entry name" value="HNOBA"/>
    <property type="match status" value="1"/>
</dbReference>
<dbReference type="InterPro" id="IPR018297">
    <property type="entry name" value="A/G_cyclase_CS"/>
</dbReference>
<dbReference type="InterPro" id="IPR029787">
    <property type="entry name" value="Nucleotide_cyclase"/>
</dbReference>
<evidence type="ECO:0000256" key="4">
    <source>
        <dbReference type="ARBA" id="ARBA00022741"/>
    </source>
</evidence>
<evidence type="ECO:0000256" key="5">
    <source>
        <dbReference type="ARBA" id="ARBA00023134"/>
    </source>
</evidence>
<dbReference type="PROSITE" id="PS50125">
    <property type="entry name" value="GUANYLATE_CYCLASE_2"/>
    <property type="match status" value="1"/>
</dbReference>